<organism evidence="2 3">
    <name type="scientific">Nyssa sinensis</name>
    <dbReference type="NCBI Taxonomy" id="561372"/>
    <lineage>
        <taxon>Eukaryota</taxon>
        <taxon>Viridiplantae</taxon>
        <taxon>Streptophyta</taxon>
        <taxon>Embryophyta</taxon>
        <taxon>Tracheophyta</taxon>
        <taxon>Spermatophyta</taxon>
        <taxon>Magnoliopsida</taxon>
        <taxon>eudicotyledons</taxon>
        <taxon>Gunneridae</taxon>
        <taxon>Pentapetalae</taxon>
        <taxon>asterids</taxon>
        <taxon>Cornales</taxon>
        <taxon>Nyssaceae</taxon>
        <taxon>Nyssa</taxon>
    </lineage>
</organism>
<evidence type="ECO:0000313" key="3">
    <source>
        <dbReference type="Proteomes" id="UP000325577"/>
    </source>
</evidence>
<proteinExistence type="predicted"/>
<name>A0A5J4ZAQ6_9ASTE</name>
<evidence type="ECO:0000313" key="2">
    <source>
        <dbReference type="EMBL" id="KAA8514804.1"/>
    </source>
</evidence>
<keyword evidence="3" id="KW-1185">Reference proteome</keyword>
<accession>A0A5J4ZAQ6</accession>
<gene>
    <name evidence="2" type="ORF">F0562_017983</name>
</gene>
<evidence type="ECO:0000256" key="1">
    <source>
        <dbReference type="SAM" id="MobiDB-lite"/>
    </source>
</evidence>
<feature type="region of interest" description="Disordered" evidence="1">
    <location>
        <begin position="61"/>
        <end position="81"/>
    </location>
</feature>
<dbReference type="AlphaFoldDB" id="A0A5J4ZAQ6"/>
<dbReference type="EMBL" id="CM018052">
    <property type="protein sequence ID" value="KAA8514804.1"/>
    <property type="molecule type" value="Genomic_DNA"/>
</dbReference>
<sequence length="121" mass="13248">MSPPSPGGFFVLTCPKWPPWRFPEKCPRWPKRDNRYLTLGDWKRLDTMLASTSALGAKGLSMSSAPLPGGTPPERGAHGRASHVGAVGLGTCGARLWPRQRHASWGMRWLRRPPPPRAAAA</sequence>
<reference evidence="2 3" key="1">
    <citation type="submission" date="2019-09" db="EMBL/GenBank/DDBJ databases">
        <title>A chromosome-level genome assembly of the Chinese tupelo Nyssa sinensis.</title>
        <authorList>
            <person name="Yang X."/>
            <person name="Kang M."/>
            <person name="Yang Y."/>
            <person name="Xiong H."/>
            <person name="Wang M."/>
            <person name="Zhang Z."/>
            <person name="Wang Z."/>
            <person name="Wu H."/>
            <person name="Ma T."/>
            <person name="Liu J."/>
            <person name="Xi Z."/>
        </authorList>
    </citation>
    <scope>NUCLEOTIDE SEQUENCE [LARGE SCALE GENOMIC DNA]</scope>
    <source>
        <strain evidence="2">J267</strain>
        <tissue evidence="2">Leaf</tissue>
    </source>
</reference>
<dbReference type="Proteomes" id="UP000325577">
    <property type="component" value="Linkage Group LG9"/>
</dbReference>
<protein>
    <submittedName>
        <fullName evidence="2">Uncharacterized protein</fullName>
    </submittedName>
</protein>